<dbReference type="Gene3D" id="3.40.50.11460">
    <property type="match status" value="1"/>
</dbReference>
<feature type="region of interest" description="C-terminal hotdog fold" evidence="4">
    <location>
        <begin position="373"/>
        <end position="508"/>
    </location>
</feature>
<dbReference type="PANTHER" id="PTHR43775:SF51">
    <property type="entry name" value="INACTIVE PHENOLPHTHIOCEROL SYNTHESIS POLYKETIDE SYNTHASE TYPE I PKS1-RELATED"/>
    <property type="match status" value="1"/>
</dbReference>
<dbReference type="InterPro" id="IPR049551">
    <property type="entry name" value="PKS_DH_C"/>
</dbReference>
<name>A0ABS4MAY2_9ACTN</name>
<evidence type="ECO:0000256" key="3">
    <source>
        <dbReference type="ARBA" id="ARBA00023268"/>
    </source>
</evidence>
<dbReference type="InterPro" id="IPR042104">
    <property type="entry name" value="PKS_dehydratase_sf"/>
</dbReference>
<feature type="non-terminal residue" evidence="6">
    <location>
        <position position="746"/>
    </location>
</feature>
<keyword evidence="3" id="KW-0511">Multifunctional enzyme</keyword>
<accession>A0ABS4MAY2</accession>
<dbReference type="InterPro" id="IPR049552">
    <property type="entry name" value="PKS_DH_N"/>
</dbReference>
<feature type="non-terminal residue" evidence="6">
    <location>
        <position position="1"/>
    </location>
</feature>
<dbReference type="Pfam" id="PF21089">
    <property type="entry name" value="PKS_DH_N"/>
    <property type="match status" value="1"/>
</dbReference>
<keyword evidence="7" id="KW-1185">Reference proteome</keyword>
<dbReference type="SMART" id="SM00827">
    <property type="entry name" value="PKS_AT"/>
    <property type="match status" value="1"/>
</dbReference>
<dbReference type="GO" id="GO:0016740">
    <property type="term" value="F:transferase activity"/>
    <property type="evidence" value="ECO:0007669"/>
    <property type="project" value="UniProtKB-KW"/>
</dbReference>
<dbReference type="Gene3D" id="3.30.70.3290">
    <property type="match status" value="1"/>
</dbReference>
<feature type="active site" description="Proton acceptor; for dehydratase activity" evidence="4">
    <location>
        <position position="267"/>
    </location>
</feature>
<comment type="pathway">
    <text evidence="1">Antibiotic biosynthesis.</text>
</comment>
<dbReference type="Pfam" id="PF00698">
    <property type="entry name" value="Acyl_transf_1"/>
    <property type="match status" value="1"/>
</dbReference>
<evidence type="ECO:0000256" key="1">
    <source>
        <dbReference type="ARBA" id="ARBA00004792"/>
    </source>
</evidence>
<dbReference type="PROSITE" id="PS52019">
    <property type="entry name" value="PKS_MFAS_DH"/>
    <property type="match status" value="1"/>
</dbReference>
<feature type="domain" description="PKS/mFAS DH" evidence="5">
    <location>
        <begin position="235"/>
        <end position="508"/>
    </location>
</feature>
<dbReference type="SUPFAM" id="SSF52151">
    <property type="entry name" value="FabD/lysophospholipase-like"/>
    <property type="match status" value="1"/>
</dbReference>
<evidence type="ECO:0000313" key="6">
    <source>
        <dbReference type="EMBL" id="MBP2056825.1"/>
    </source>
</evidence>
<dbReference type="InterPro" id="IPR020807">
    <property type="entry name" value="PKS_DH"/>
</dbReference>
<dbReference type="InterPro" id="IPR055123">
    <property type="entry name" value="SpnB-like_Rossmann"/>
</dbReference>
<dbReference type="Pfam" id="PF22953">
    <property type="entry name" value="SpnB_Rossmann"/>
    <property type="match status" value="1"/>
</dbReference>
<dbReference type="InterPro" id="IPR049900">
    <property type="entry name" value="PKS_mFAS_DH"/>
</dbReference>
<evidence type="ECO:0000259" key="5">
    <source>
        <dbReference type="PROSITE" id="PS52019"/>
    </source>
</evidence>
<evidence type="ECO:0000313" key="7">
    <source>
        <dbReference type="Proteomes" id="UP001519309"/>
    </source>
</evidence>
<organism evidence="6 7">
    <name type="scientific">Streptomyces griseochromogenes</name>
    <dbReference type="NCBI Taxonomy" id="68214"/>
    <lineage>
        <taxon>Bacteria</taxon>
        <taxon>Bacillati</taxon>
        <taxon>Actinomycetota</taxon>
        <taxon>Actinomycetes</taxon>
        <taxon>Kitasatosporales</taxon>
        <taxon>Streptomycetaceae</taxon>
        <taxon>Streptomyces</taxon>
    </lineage>
</organism>
<reference evidence="6 7" key="1">
    <citation type="submission" date="2021-03" db="EMBL/GenBank/DDBJ databases">
        <title>Genomic Encyclopedia of Type Strains, Phase IV (KMG-IV): sequencing the most valuable type-strain genomes for metagenomic binning, comparative biology and taxonomic classification.</title>
        <authorList>
            <person name="Goeker M."/>
        </authorList>
    </citation>
    <scope>NUCLEOTIDE SEQUENCE [LARGE SCALE GENOMIC DNA]</scope>
    <source>
        <strain evidence="6 7">DSM 40499</strain>
    </source>
</reference>
<comment type="caution">
    <text evidence="6">The sequence shown here is derived from an EMBL/GenBank/DDBJ whole genome shotgun (WGS) entry which is preliminary data.</text>
</comment>
<dbReference type="SMART" id="SM00826">
    <property type="entry name" value="PKS_DH"/>
    <property type="match status" value="1"/>
</dbReference>
<sequence>EEQVAEAIQGRSLVGIAAVNGPRAVVISGAEAEVEAVAEELARAGARTRRLRVSHAFHSPLMEPMLERFAEVVGSVGYQEPRLAMVSALTGQPVTSEVTDPAYWVSHVREAVRFADAVSALRESGVRTFVEIGPDGVLSGMGPQTHTTSEAGDADADEAWLPVLRRGRNEVKALLTALARIHVRGLAVDWEQIFTGTGARRVDLPTYAFQRQRYWLPASSGLVDATGLGQSPARHPLLGAAVELPANGGLVLTGRLSVAAQPWLADHVVAGRVVVPGAALLEMAVRAGDEAECARIEELLIETPLTLPERGGVQVQVTLAEPDHEGRRDVAIYSRPEDAVPGEQWTRHATGVATPAEVVVGDGELAVWPPVGAVEVDLADFYGGLGRRGLVYGPVFRGTQAAWRRGEELFAEVALPEGVTVAGFGLHPALLDAALHVAGLGVGGEGLVLPFAWGDVVVHAAGAVSARVRIVPGVSGEGVSVTLADAVGGLIASVGSLVLRPLSADALAGGRARDGLFRVEWVPALSAESVESVEQADGGRWVWVGVGGVGELVAGVEAGGGVPEVVVVCAVPDSGVGVAEAARGVAVGVLGVVREWLAADVLSGSRLLVVTERAVDAGFEVPVVGAASVWGLVGAVQSENPGRVLLADVDDVAAVGVEGVLRAGVASGEAQFVVRSGQVRVPRLGRAVPGLRVPAEGGWRLGFGERGTLDNLVLVPAGSGELGVGEVRVGLRAAGVNFRDVLNVLG</sequence>
<keyword evidence="2 6" id="KW-0808">Transferase</keyword>
<dbReference type="Gene3D" id="3.40.366.10">
    <property type="entry name" value="Malonyl-Coenzyme A Acyl Carrier Protein, domain 2"/>
    <property type="match status" value="1"/>
</dbReference>
<proteinExistence type="predicted"/>
<dbReference type="PANTHER" id="PTHR43775">
    <property type="entry name" value="FATTY ACID SYNTHASE"/>
    <property type="match status" value="1"/>
</dbReference>
<dbReference type="InterPro" id="IPR001227">
    <property type="entry name" value="Ac_transferase_dom_sf"/>
</dbReference>
<dbReference type="Pfam" id="PF14765">
    <property type="entry name" value="PS-DH"/>
    <property type="match status" value="1"/>
</dbReference>
<feature type="active site" description="Proton donor; for dehydratase activity" evidence="4">
    <location>
        <position position="432"/>
    </location>
</feature>
<protein>
    <submittedName>
        <fullName evidence="6">Acyl transferase domain-containing protein</fullName>
    </submittedName>
</protein>
<dbReference type="Gene3D" id="3.90.180.10">
    <property type="entry name" value="Medium-chain alcohol dehydrogenases, catalytic domain"/>
    <property type="match status" value="1"/>
</dbReference>
<evidence type="ECO:0000256" key="2">
    <source>
        <dbReference type="ARBA" id="ARBA00022679"/>
    </source>
</evidence>
<dbReference type="InterPro" id="IPR036291">
    <property type="entry name" value="NAD(P)-bd_dom_sf"/>
</dbReference>
<feature type="region of interest" description="N-terminal hotdog fold" evidence="4">
    <location>
        <begin position="235"/>
        <end position="360"/>
    </location>
</feature>
<dbReference type="InterPro" id="IPR016035">
    <property type="entry name" value="Acyl_Trfase/lysoPLipase"/>
</dbReference>
<dbReference type="InterPro" id="IPR014043">
    <property type="entry name" value="Acyl_transferase_dom"/>
</dbReference>
<evidence type="ECO:0000256" key="4">
    <source>
        <dbReference type="PROSITE-ProRule" id="PRU01363"/>
    </source>
</evidence>
<dbReference type="EMBL" id="JAGGLP010000075">
    <property type="protein sequence ID" value="MBP2056825.1"/>
    <property type="molecule type" value="Genomic_DNA"/>
</dbReference>
<dbReference type="Proteomes" id="UP001519309">
    <property type="component" value="Unassembled WGS sequence"/>
</dbReference>
<dbReference type="RefSeq" id="WP_209508476.1">
    <property type="nucleotide sequence ID" value="NZ_JAGGLP010000075.1"/>
</dbReference>
<dbReference type="InterPro" id="IPR050091">
    <property type="entry name" value="PKS_NRPS_Biosynth_Enz"/>
</dbReference>
<dbReference type="Gene3D" id="3.10.129.110">
    <property type="entry name" value="Polyketide synthase dehydratase"/>
    <property type="match status" value="1"/>
</dbReference>
<dbReference type="SUPFAM" id="SSF51735">
    <property type="entry name" value="NAD(P)-binding Rossmann-fold domains"/>
    <property type="match status" value="1"/>
</dbReference>
<gene>
    <name evidence="6" type="ORF">J2Z21_009844</name>
</gene>